<reference evidence="1 2" key="1">
    <citation type="journal article" date="2014" name="PLoS Genet.">
        <title>Analysis of the Phlebiopsis gigantea genome, transcriptome and secretome provides insight into its pioneer colonization strategies of wood.</title>
        <authorList>
            <person name="Hori C."/>
            <person name="Ishida T."/>
            <person name="Igarashi K."/>
            <person name="Samejima M."/>
            <person name="Suzuki H."/>
            <person name="Master E."/>
            <person name="Ferreira P."/>
            <person name="Ruiz-Duenas F.J."/>
            <person name="Held B."/>
            <person name="Canessa P."/>
            <person name="Larrondo L.F."/>
            <person name="Schmoll M."/>
            <person name="Druzhinina I.S."/>
            <person name="Kubicek C.P."/>
            <person name="Gaskell J.A."/>
            <person name="Kersten P."/>
            <person name="St John F."/>
            <person name="Glasner J."/>
            <person name="Sabat G."/>
            <person name="Splinter BonDurant S."/>
            <person name="Syed K."/>
            <person name="Yadav J."/>
            <person name="Mgbeahuruike A.C."/>
            <person name="Kovalchuk A."/>
            <person name="Asiegbu F.O."/>
            <person name="Lackner G."/>
            <person name="Hoffmeister D."/>
            <person name="Rencoret J."/>
            <person name="Gutierrez A."/>
            <person name="Sun H."/>
            <person name="Lindquist E."/>
            <person name="Barry K."/>
            <person name="Riley R."/>
            <person name="Grigoriev I.V."/>
            <person name="Henrissat B."/>
            <person name="Kues U."/>
            <person name="Berka R.M."/>
            <person name="Martinez A.T."/>
            <person name="Covert S.F."/>
            <person name="Blanchette R.A."/>
            <person name="Cullen D."/>
        </authorList>
    </citation>
    <scope>NUCLEOTIDE SEQUENCE [LARGE SCALE GENOMIC DNA]</scope>
    <source>
        <strain evidence="1 2">11061_1 CR5-6</strain>
    </source>
</reference>
<proteinExistence type="predicted"/>
<protein>
    <submittedName>
        <fullName evidence="1">Uncharacterized protein</fullName>
    </submittedName>
</protein>
<evidence type="ECO:0000313" key="1">
    <source>
        <dbReference type="EMBL" id="KIP05332.1"/>
    </source>
</evidence>
<evidence type="ECO:0000313" key="2">
    <source>
        <dbReference type="Proteomes" id="UP000053257"/>
    </source>
</evidence>
<dbReference type="Proteomes" id="UP000053257">
    <property type="component" value="Unassembled WGS sequence"/>
</dbReference>
<dbReference type="HOGENOM" id="CLU_1886505_0_0_1"/>
<name>A0A0C3S515_PHLG1</name>
<gene>
    <name evidence="1" type="ORF">PHLGIDRAFT_25148</name>
</gene>
<dbReference type="AlphaFoldDB" id="A0A0C3S515"/>
<dbReference type="EMBL" id="KN840546">
    <property type="protein sequence ID" value="KIP05332.1"/>
    <property type="molecule type" value="Genomic_DNA"/>
</dbReference>
<accession>A0A0C3S515</accession>
<keyword evidence="2" id="KW-1185">Reference proteome</keyword>
<sequence length="135" mass="14992">MAKTSSLRMSTLCPPDRPTKPVIAPMIPLPLLLLVEYDHPETADVLGLLGLLGRDGAQPLRVSVCLWLWVCVWLSLPLPNDCAETSLRTYTDYVVMPSGFSREPGCAMGPLRVYMPVEEERAVRVTALHVVYISR</sequence>
<organism evidence="1 2">
    <name type="scientific">Phlebiopsis gigantea (strain 11061_1 CR5-6)</name>
    <name type="common">White-rot fungus</name>
    <name type="synonym">Peniophora gigantea</name>
    <dbReference type="NCBI Taxonomy" id="745531"/>
    <lineage>
        <taxon>Eukaryota</taxon>
        <taxon>Fungi</taxon>
        <taxon>Dikarya</taxon>
        <taxon>Basidiomycota</taxon>
        <taxon>Agaricomycotina</taxon>
        <taxon>Agaricomycetes</taxon>
        <taxon>Polyporales</taxon>
        <taxon>Phanerochaetaceae</taxon>
        <taxon>Phlebiopsis</taxon>
    </lineage>
</organism>